<dbReference type="InterPro" id="IPR029058">
    <property type="entry name" value="AB_hydrolase_fold"/>
</dbReference>
<organism evidence="3 4">
    <name type="scientific">Merdimonas faecis</name>
    <dbReference type="NCBI Taxonomy" id="1653435"/>
    <lineage>
        <taxon>Bacteria</taxon>
        <taxon>Bacillati</taxon>
        <taxon>Bacillota</taxon>
        <taxon>Clostridia</taxon>
        <taxon>Lachnospirales</taxon>
        <taxon>Lachnospiraceae</taxon>
        <taxon>Merdimonas</taxon>
    </lineage>
</organism>
<evidence type="ECO:0000259" key="2">
    <source>
        <dbReference type="Pfam" id="PF07859"/>
    </source>
</evidence>
<dbReference type="AlphaFoldDB" id="A0A9D3AKH9"/>
<evidence type="ECO:0000256" key="1">
    <source>
        <dbReference type="ARBA" id="ARBA00022801"/>
    </source>
</evidence>
<gene>
    <name evidence="3" type="ORF">K8V39_11340</name>
</gene>
<proteinExistence type="predicted"/>
<evidence type="ECO:0000313" key="4">
    <source>
        <dbReference type="Proteomes" id="UP000813420"/>
    </source>
</evidence>
<reference evidence="3" key="1">
    <citation type="journal article" date="2021" name="PeerJ">
        <title>Extensive microbial diversity within the chicken gut microbiome revealed by metagenomics and culture.</title>
        <authorList>
            <person name="Gilroy R."/>
            <person name="Ravi A."/>
            <person name="Getino M."/>
            <person name="Pursley I."/>
            <person name="Horton D.L."/>
            <person name="Alikhan N.F."/>
            <person name="Baker D."/>
            <person name="Gharbi K."/>
            <person name="Hall N."/>
            <person name="Watson M."/>
            <person name="Adriaenssens E.M."/>
            <person name="Foster-Nyarko E."/>
            <person name="Jarju S."/>
            <person name="Secka A."/>
            <person name="Antonio M."/>
            <person name="Oren A."/>
            <person name="Chaudhuri R.R."/>
            <person name="La Ragione R."/>
            <person name="Hildebrand F."/>
            <person name="Pallen M.J."/>
        </authorList>
    </citation>
    <scope>NUCLEOTIDE SEQUENCE</scope>
    <source>
        <strain evidence="3">USAMLcec4-12693</strain>
    </source>
</reference>
<protein>
    <submittedName>
        <fullName evidence="3">Alpha/beta hydrolase</fullName>
    </submittedName>
</protein>
<sequence length="329" mass="37251">MYRKYLEPEYGKVAPEVEIMAPQVMDMAHKKLWRQQSDYESLAAMTAAYQRCNIYPKVMSVMTEDILCDFGNGPFRVRVYQPPEESGKGLEEKKPVLVYYHGGSFSFNSIEVYEYVCRYLCMTGEMLVVAPDYHLAPEHPFPQGLEEAYQTLVWAKDHVEAYGGDPGNLNVGGDSSGGNFAAVVSMMARERKGPDIKGQYLVYPLVCNKAEELTESEKRYGRGHFLEYRCTEDPMALYFTREEERKDPYASPLLAEDLSGLPRACIVLAECDPLLDQGLMYAAKLEDAGVPVECHVMKGMLHGFLNWTYGKSFEAMEYGARFVRGQGKM</sequence>
<dbReference type="Gene3D" id="3.40.50.1820">
    <property type="entry name" value="alpha/beta hydrolase"/>
    <property type="match status" value="1"/>
</dbReference>
<name>A0A9D3AKH9_9FIRM</name>
<dbReference type="Pfam" id="PF07859">
    <property type="entry name" value="Abhydrolase_3"/>
    <property type="match status" value="1"/>
</dbReference>
<dbReference type="Proteomes" id="UP000813420">
    <property type="component" value="Unassembled WGS sequence"/>
</dbReference>
<dbReference type="SUPFAM" id="SSF53474">
    <property type="entry name" value="alpha/beta-Hydrolases"/>
    <property type="match status" value="1"/>
</dbReference>
<comment type="caution">
    <text evidence="3">The sequence shown here is derived from an EMBL/GenBank/DDBJ whole genome shotgun (WGS) entry which is preliminary data.</text>
</comment>
<dbReference type="PANTHER" id="PTHR48081:SF8">
    <property type="entry name" value="ALPHA_BETA HYDROLASE FOLD-3 DOMAIN-CONTAINING PROTEIN-RELATED"/>
    <property type="match status" value="1"/>
</dbReference>
<dbReference type="RefSeq" id="WP_277272500.1">
    <property type="nucleotide sequence ID" value="NZ_DYXE01000089.1"/>
</dbReference>
<dbReference type="InterPro" id="IPR013094">
    <property type="entry name" value="AB_hydrolase_3"/>
</dbReference>
<reference evidence="3" key="2">
    <citation type="submission" date="2021-09" db="EMBL/GenBank/DDBJ databases">
        <authorList>
            <person name="Gilroy R."/>
        </authorList>
    </citation>
    <scope>NUCLEOTIDE SEQUENCE</scope>
    <source>
        <strain evidence="3">USAMLcec4-12693</strain>
    </source>
</reference>
<dbReference type="GO" id="GO:0016787">
    <property type="term" value="F:hydrolase activity"/>
    <property type="evidence" value="ECO:0007669"/>
    <property type="project" value="UniProtKB-KW"/>
</dbReference>
<evidence type="ECO:0000313" key="3">
    <source>
        <dbReference type="EMBL" id="HJH50838.1"/>
    </source>
</evidence>
<dbReference type="PANTHER" id="PTHR48081">
    <property type="entry name" value="AB HYDROLASE SUPERFAMILY PROTEIN C4A8.06C"/>
    <property type="match status" value="1"/>
</dbReference>
<keyword evidence="1 3" id="KW-0378">Hydrolase</keyword>
<accession>A0A9D3AKH9</accession>
<feature type="domain" description="Alpha/beta hydrolase fold-3" evidence="2">
    <location>
        <begin position="97"/>
        <end position="305"/>
    </location>
</feature>
<dbReference type="InterPro" id="IPR050300">
    <property type="entry name" value="GDXG_lipolytic_enzyme"/>
</dbReference>
<dbReference type="EMBL" id="DYXE01000089">
    <property type="protein sequence ID" value="HJH50838.1"/>
    <property type="molecule type" value="Genomic_DNA"/>
</dbReference>